<dbReference type="InterPro" id="IPR001273">
    <property type="entry name" value="ArAA_hydroxylase"/>
</dbReference>
<evidence type="ECO:0000259" key="10">
    <source>
        <dbReference type="PROSITE" id="PS51410"/>
    </source>
</evidence>
<comment type="cofactor">
    <cofactor evidence="1 9">
        <name>Fe(2+)</name>
        <dbReference type="ChEBI" id="CHEBI:29033"/>
    </cofactor>
</comment>
<dbReference type="PIRSF" id="PIRSF000336">
    <property type="entry name" value="TH"/>
    <property type="match status" value="1"/>
</dbReference>
<dbReference type="STRING" id="578462.A0A0L0T8J1"/>
<feature type="domain" description="Biopterin-dependent aromatic amino acid hydroxylase family profile" evidence="10">
    <location>
        <begin position="194"/>
        <end position="545"/>
    </location>
</feature>
<dbReference type="GO" id="GO:0004505">
    <property type="term" value="F:phenylalanine 4-monooxygenase activity"/>
    <property type="evidence" value="ECO:0007669"/>
    <property type="project" value="UniProtKB-EC"/>
</dbReference>
<proteinExistence type="inferred from homology"/>
<dbReference type="SUPFAM" id="SSF56534">
    <property type="entry name" value="Aromatic aminoacid monoxygenases, catalytic and oligomerization domains"/>
    <property type="match status" value="1"/>
</dbReference>
<evidence type="ECO:0000313" key="12">
    <source>
        <dbReference type="Proteomes" id="UP000054350"/>
    </source>
</evidence>
<evidence type="ECO:0000256" key="8">
    <source>
        <dbReference type="PIRSR" id="PIRSR000336-1"/>
    </source>
</evidence>
<evidence type="ECO:0000256" key="3">
    <source>
        <dbReference type="ARBA" id="ARBA00011995"/>
    </source>
</evidence>
<dbReference type="PROSITE" id="PS00367">
    <property type="entry name" value="BH4_AAA_HYDROXYL_1"/>
    <property type="match status" value="1"/>
</dbReference>
<keyword evidence="4 8" id="KW-0479">Metal-binding</keyword>
<reference evidence="11 12" key="1">
    <citation type="submission" date="2009-11" db="EMBL/GenBank/DDBJ databases">
        <title>Annotation of Allomyces macrogynus ATCC 38327.</title>
        <authorList>
            <consortium name="The Broad Institute Genome Sequencing Platform"/>
            <person name="Russ C."/>
            <person name="Cuomo C."/>
            <person name="Burger G."/>
            <person name="Gray M.W."/>
            <person name="Holland P.W.H."/>
            <person name="King N."/>
            <person name="Lang F.B.F."/>
            <person name="Roger A.J."/>
            <person name="Ruiz-Trillo I."/>
            <person name="Young S.K."/>
            <person name="Zeng Q."/>
            <person name="Gargeya S."/>
            <person name="Fitzgerald M."/>
            <person name="Haas B."/>
            <person name="Abouelleil A."/>
            <person name="Alvarado L."/>
            <person name="Arachchi H.M."/>
            <person name="Berlin A."/>
            <person name="Chapman S.B."/>
            <person name="Gearin G."/>
            <person name="Goldberg J."/>
            <person name="Griggs A."/>
            <person name="Gujja S."/>
            <person name="Hansen M."/>
            <person name="Heiman D."/>
            <person name="Howarth C."/>
            <person name="Larimer J."/>
            <person name="Lui A."/>
            <person name="MacDonald P.J.P."/>
            <person name="McCowen C."/>
            <person name="Montmayeur A."/>
            <person name="Murphy C."/>
            <person name="Neiman D."/>
            <person name="Pearson M."/>
            <person name="Priest M."/>
            <person name="Roberts A."/>
            <person name="Saif S."/>
            <person name="Shea T."/>
            <person name="Sisk P."/>
            <person name="Stolte C."/>
            <person name="Sykes S."/>
            <person name="Wortman J."/>
            <person name="Nusbaum C."/>
            <person name="Birren B."/>
        </authorList>
    </citation>
    <scope>NUCLEOTIDE SEQUENCE [LARGE SCALE GENOMIC DNA]</scope>
    <source>
        <strain evidence="11 12">ATCC 38327</strain>
    </source>
</reference>
<feature type="binding site" evidence="8">
    <location>
        <position position="378"/>
    </location>
    <ligand>
        <name>Fe cation</name>
        <dbReference type="ChEBI" id="CHEBI:24875"/>
    </ligand>
</feature>
<keyword evidence="12" id="KW-1185">Reference proteome</keyword>
<dbReference type="InterPro" id="IPR019773">
    <property type="entry name" value="Tyrosine_3-monooxygenase-like"/>
</dbReference>
<gene>
    <name evidence="11" type="ORF">AMAG_15797</name>
</gene>
<organism evidence="11 12">
    <name type="scientific">Allomyces macrogynus (strain ATCC 38327)</name>
    <name type="common">Allomyces javanicus var. macrogynus</name>
    <dbReference type="NCBI Taxonomy" id="578462"/>
    <lineage>
        <taxon>Eukaryota</taxon>
        <taxon>Fungi</taxon>
        <taxon>Fungi incertae sedis</taxon>
        <taxon>Blastocladiomycota</taxon>
        <taxon>Blastocladiomycetes</taxon>
        <taxon>Blastocladiales</taxon>
        <taxon>Blastocladiaceae</taxon>
        <taxon>Allomyces</taxon>
    </lineage>
</organism>
<feature type="binding site" evidence="8">
    <location>
        <position position="373"/>
    </location>
    <ligand>
        <name>Fe cation</name>
        <dbReference type="ChEBI" id="CHEBI:24875"/>
    </ligand>
</feature>
<dbReference type="Pfam" id="PF00351">
    <property type="entry name" value="Biopterin_H"/>
    <property type="match status" value="1"/>
</dbReference>
<comment type="similarity">
    <text evidence="2">Belongs to the biopterin-dependent aromatic amino acid hydroxylase family.</text>
</comment>
<dbReference type="InterPro" id="IPR019774">
    <property type="entry name" value="Aromatic-AA_hydroxylase_C"/>
</dbReference>
<feature type="binding site" evidence="8">
    <location>
        <position position="418"/>
    </location>
    <ligand>
        <name>Fe cation</name>
        <dbReference type="ChEBI" id="CHEBI:24875"/>
    </ligand>
</feature>
<dbReference type="Gene3D" id="1.10.800.10">
    <property type="entry name" value="Aromatic amino acid hydroxylase"/>
    <property type="match status" value="1"/>
</dbReference>
<dbReference type="PRINTS" id="PR00372">
    <property type="entry name" value="FYWHYDRXLASE"/>
</dbReference>
<dbReference type="EC" id="1.14.16.1" evidence="3"/>
<evidence type="ECO:0000256" key="1">
    <source>
        <dbReference type="ARBA" id="ARBA00001954"/>
    </source>
</evidence>
<dbReference type="eggNOG" id="KOG3820">
    <property type="taxonomic scope" value="Eukaryota"/>
</dbReference>
<dbReference type="OMA" id="VHFNPYT"/>
<dbReference type="Proteomes" id="UP000054350">
    <property type="component" value="Unassembled WGS sequence"/>
</dbReference>
<dbReference type="OrthoDB" id="983542at2759"/>
<keyword evidence="6 8" id="KW-0408">Iron</keyword>
<name>A0A0L0T8J1_ALLM3</name>
<keyword evidence="5" id="KW-0560">Oxidoreductase</keyword>
<evidence type="ECO:0000256" key="5">
    <source>
        <dbReference type="ARBA" id="ARBA00023002"/>
    </source>
</evidence>
<evidence type="ECO:0000256" key="2">
    <source>
        <dbReference type="ARBA" id="ARBA00009712"/>
    </source>
</evidence>
<dbReference type="InterPro" id="IPR036329">
    <property type="entry name" value="Aro-AA_hydroxylase_C_sf"/>
</dbReference>
<dbReference type="PROSITE" id="PS51410">
    <property type="entry name" value="BH4_AAA_HYDROXYL_2"/>
    <property type="match status" value="1"/>
</dbReference>
<dbReference type="AlphaFoldDB" id="A0A0L0T8J1"/>
<protein>
    <recommendedName>
        <fullName evidence="3">phenylalanine 4-monooxygenase</fullName>
        <ecNumber evidence="3">1.14.16.1</ecNumber>
    </recommendedName>
</protein>
<dbReference type="PANTHER" id="PTHR11473">
    <property type="entry name" value="AROMATIC AMINO ACID HYDROXYLASE"/>
    <property type="match status" value="1"/>
</dbReference>
<accession>A0A0L0T8J1</accession>
<evidence type="ECO:0000256" key="7">
    <source>
        <dbReference type="ARBA" id="ARBA00023033"/>
    </source>
</evidence>
<dbReference type="GO" id="GO:0005506">
    <property type="term" value="F:iron ion binding"/>
    <property type="evidence" value="ECO:0007669"/>
    <property type="project" value="InterPro"/>
</dbReference>
<dbReference type="InterPro" id="IPR036951">
    <property type="entry name" value="ArAA_hydroxylase_sf"/>
</dbReference>
<dbReference type="CDD" id="cd04905">
    <property type="entry name" value="ACT_CM-PDT"/>
    <property type="match status" value="1"/>
</dbReference>
<evidence type="ECO:0000256" key="9">
    <source>
        <dbReference type="PIRSR" id="PIRSR601273-2"/>
    </source>
</evidence>
<evidence type="ECO:0000256" key="4">
    <source>
        <dbReference type="ARBA" id="ARBA00022723"/>
    </source>
</evidence>
<dbReference type="SUPFAM" id="SSF55021">
    <property type="entry name" value="ACT-like"/>
    <property type="match status" value="1"/>
</dbReference>
<dbReference type="EMBL" id="GG745370">
    <property type="protein sequence ID" value="KNE71128.1"/>
    <property type="molecule type" value="Genomic_DNA"/>
</dbReference>
<dbReference type="PANTHER" id="PTHR11473:SF24">
    <property type="entry name" value="PHENYLALANINE-4-HYDROXYLASE"/>
    <property type="match status" value="1"/>
</dbReference>
<dbReference type="VEuPathDB" id="FungiDB:AMAG_15797"/>
<sequence>MALSVLRNSTSLLGRAAVSVLATAARTPANAAAALAVGAARHVPATRANLTTASTPAHQVAATQVADAPLPGAQAAAAAAAHAAVARPPSPALTTLQFSIQDGVGALTSVLGVLCSDLGISLNRIESRPSKTRDWDYDFFVDFALPPGADQTAESIVAKLRAVSHVRHVMLVSTTDSGELHVAPSTTTEAVASASPTVNTADTATGPWFPRKMSDLDVFAERVLSYGAELDADHPGFTDKDYRARRELITKNAKEYRTGMPLPSVNYTPDEVKTWGLVYDKLTAMYTNSACREHRYIFPLLEANCGYARDNVPQQADISRFLKECTGFTLRPVMGLLSSRDFLNALAFRVFYATQYVRHPSMPFYTPEPDICHELLGHVPLFADPDFADFSHTVGLASLGASDEEVKKLATLYWFTVEFGLCKEKNPDGTDGLKAYGAGLLSSTGELEYALSGKPELRPFDPAKAAVTPYPITEYQPVYYVAESFRTMKEQVVEYAASLKRPYAMRYNSATEAIEILDSKEKISRYAQGIQAQVHTLMDALDRLP</sequence>
<evidence type="ECO:0000313" key="11">
    <source>
        <dbReference type="EMBL" id="KNE71128.1"/>
    </source>
</evidence>
<evidence type="ECO:0000256" key="6">
    <source>
        <dbReference type="ARBA" id="ARBA00023004"/>
    </source>
</evidence>
<dbReference type="InterPro" id="IPR018301">
    <property type="entry name" value="ArAA_hydroxylase_Fe/CU_BS"/>
</dbReference>
<keyword evidence="7" id="KW-0503">Monooxygenase</keyword>
<dbReference type="InterPro" id="IPR045865">
    <property type="entry name" value="ACT-like_dom_sf"/>
</dbReference>
<reference evidence="12" key="2">
    <citation type="submission" date="2009-11" db="EMBL/GenBank/DDBJ databases">
        <title>The Genome Sequence of Allomyces macrogynus strain ATCC 38327.</title>
        <authorList>
            <consortium name="The Broad Institute Genome Sequencing Platform"/>
            <person name="Russ C."/>
            <person name="Cuomo C."/>
            <person name="Shea T."/>
            <person name="Young S.K."/>
            <person name="Zeng Q."/>
            <person name="Koehrsen M."/>
            <person name="Haas B."/>
            <person name="Borodovsky M."/>
            <person name="Guigo R."/>
            <person name="Alvarado L."/>
            <person name="Berlin A."/>
            <person name="Borenstein D."/>
            <person name="Chen Z."/>
            <person name="Engels R."/>
            <person name="Freedman E."/>
            <person name="Gellesch M."/>
            <person name="Goldberg J."/>
            <person name="Griggs A."/>
            <person name="Gujja S."/>
            <person name="Heiman D."/>
            <person name="Hepburn T."/>
            <person name="Howarth C."/>
            <person name="Jen D."/>
            <person name="Larson L."/>
            <person name="Lewis B."/>
            <person name="Mehta T."/>
            <person name="Park D."/>
            <person name="Pearson M."/>
            <person name="Roberts A."/>
            <person name="Saif S."/>
            <person name="Shenoy N."/>
            <person name="Sisk P."/>
            <person name="Stolte C."/>
            <person name="Sykes S."/>
            <person name="Walk T."/>
            <person name="White J."/>
            <person name="Yandava C."/>
            <person name="Burger G."/>
            <person name="Gray M.W."/>
            <person name="Holland P.W.H."/>
            <person name="King N."/>
            <person name="Lang F.B.F."/>
            <person name="Roger A.J."/>
            <person name="Ruiz-Trillo I."/>
            <person name="Lander E."/>
            <person name="Nusbaum C."/>
        </authorList>
    </citation>
    <scope>NUCLEOTIDE SEQUENCE [LARGE SCALE GENOMIC DNA]</scope>
    <source>
        <strain evidence="12">ATCC 38327</strain>
    </source>
</reference>